<keyword evidence="4 5" id="KW-0687">Ribonucleoprotein</keyword>
<keyword evidence="3 5" id="KW-0689">Ribosomal protein</keyword>
<dbReference type="PANTHER" id="PTHR33284">
    <property type="entry name" value="RIBOSOMAL PROTEIN L25/GLN-TRNA SYNTHETASE, ANTI-CODON-BINDING DOMAIN-CONTAINING PROTEIN"/>
    <property type="match status" value="1"/>
</dbReference>
<dbReference type="RefSeq" id="WP_173657979.1">
    <property type="nucleotide sequence ID" value="NZ_JAOUSE010000018.1"/>
</dbReference>
<dbReference type="HAMAP" id="MF_01334">
    <property type="entry name" value="Ribosomal_bL25_CTC"/>
    <property type="match status" value="1"/>
</dbReference>
<dbReference type="SUPFAM" id="SSF50715">
    <property type="entry name" value="Ribosomal protein L25-like"/>
    <property type="match status" value="1"/>
</dbReference>
<dbReference type="Gene3D" id="2.40.240.10">
    <property type="entry name" value="Ribosomal Protein L25, Chain P"/>
    <property type="match status" value="1"/>
</dbReference>
<dbReference type="EMBL" id="JAOUSE010000018">
    <property type="protein sequence ID" value="MCU9594331.1"/>
    <property type="molecule type" value="Genomic_DNA"/>
</dbReference>
<evidence type="ECO:0000259" key="8">
    <source>
        <dbReference type="Pfam" id="PF14693"/>
    </source>
</evidence>
<comment type="function">
    <text evidence="5">This is one of the proteins that binds to the 5S RNA in the ribosome where it forms part of the central protuberance.</text>
</comment>
<evidence type="ECO:0000313" key="10">
    <source>
        <dbReference type="Proteomes" id="UP001208656"/>
    </source>
</evidence>
<dbReference type="InterPro" id="IPR011035">
    <property type="entry name" value="Ribosomal_bL25/Gln-tRNA_synth"/>
</dbReference>
<feature type="region of interest" description="Disordered" evidence="6">
    <location>
        <begin position="187"/>
        <end position="208"/>
    </location>
</feature>
<dbReference type="PANTHER" id="PTHR33284:SF1">
    <property type="entry name" value="RIBOSOMAL PROTEIN L25_GLN-TRNA SYNTHETASE, ANTI-CODON-BINDING DOMAIN-CONTAINING PROTEIN"/>
    <property type="match status" value="1"/>
</dbReference>
<protein>
    <recommendedName>
        <fullName evidence="5">Large ribosomal subunit protein bL25</fullName>
    </recommendedName>
    <alternativeName>
        <fullName evidence="5">General stress protein CTC</fullName>
    </alternativeName>
</protein>
<dbReference type="NCBIfam" id="NF004133">
    <property type="entry name" value="PRK05618.2-4"/>
    <property type="match status" value="1"/>
</dbReference>
<comment type="subunit">
    <text evidence="5">Part of the 50S ribosomal subunit; part of the 5S rRNA/L5/L18/L25 subcomplex. Contacts the 5S rRNA. Binds to the 5S rRNA independently of L5 and L18.</text>
</comment>
<evidence type="ECO:0000256" key="2">
    <source>
        <dbReference type="ARBA" id="ARBA00022884"/>
    </source>
</evidence>
<evidence type="ECO:0000313" key="9">
    <source>
        <dbReference type="EMBL" id="MCU9594331.1"/>
    </source>
</evidence>
<evidence type="ECO:0000256" key="1">
    <source>
        <dbReference type="ARBA" id="ARBA00022730"/>
    </source>
</evidence>
<name>A0ABT2WHA5_9BACI</name>
<dbReference type="InterPro" id="IPR020930">
    <property type="entry name" value="Ribosomal_uL5_bac-type"/>
</dbReference>
<keyword evidence="10" id="KW-1185">Reference proteome</keyword>
<organism evidence="9 10">
    <name type="scientific">Pallidibacillus thermolactis</name>
    <dbReference type="NCBI Taxonomy" id="251051"/>
    <lineage>
        <taxon>Bacteria</taxon>
        <taxon>Bacillati</taxon>
        <taxon>Bacillota</taxon>
        <taxon>Bacilli</taxon>
        <taxon>Bacillales</taxon>
        <taxon>Bacillaceae</taxon>
        <taxon>Pallidibacillus</taxon>
    </lineage>
</organism>
<comment type="similarity">
    <text evidence="5">Belongs to the bacterial ribosomal protein bL25 family. CTC subfamily.</text>
</comment>
<accession>A0ABT2WHA5</accession>
<keyword evidence="1 5" id="KW-0699">rRNA-binding</keyword>
<sequence>MSFVLHAKERGRLTRHELKTLRDNGNVPAIIYGRNINNIPIYVDQADFLKGIKAAGRNALLSIDVSGKQHQVIMRTYEEDALSREIIHIDFLAVNPSSLITTEVPVTLVGESLGVQEGGVLQQSLYELSISSKASDIPESIDVDITNLDIAETIYINDIRDRFPFEINHEDTEVIVSILPPKQEEVIHTGEKQSSTMPEDIEVKEESE</sequence>
<evidence type="ECO:0000256" key="4">
    <source>
        <dbReference type="ARBA" id="ARBA00023274"/>
    </source>
</evidence>
<evidence type="ECO:0000256" key="5">
    <source>
        <dbReference type="HAMAP-Rule" id="MF_01334"/>
    </source>
</evidence>
<evidence type="ECO:0000256" key="3">
    <source>
        <dbReference type="ARBA" id="ARBA00022980"/>
    </source>
</evidence>
<gene>
    <name evidence="5" type="primary">rplY</name>
    <name evidence="5" type="synonym">ctc</name>
    <name evidence="9" type="ORF">OEV82_07670</name>
</gene>
<dbReference type="InterPro" id="IPR037121">
    <property type="entry name" value="Ribosomal_bL25_C"/>
</dbReference>
<dbReference type="Proteomes" id="UP001208656">
    <property type="component" value="Unassembled WGS sequence"/>
</dbReference>
<comment type="caution">
    <text evidence="9">The sequence shown here is derived from an EMBL/GenBank/DDBJ whole genome shotgun (WGS) entry which is preliminary data.</text>
</comment>
<dbReference type="Pfam" id="PF14693">
    <property type="entry name" value="Ribosomal_TL5_C"/>
    <property type="match status" value="1"/>
</dbReference>
<proteinExistence type="inferred from homology"/>
<evidence type="ECO:0000256" key="6">
    <source>
        <dbReference type="SAM" id="MobiDB-lite"/>
    </source>
</evidence>
<keyword evidence="2 5" id="KW-0694">RNA-binding</keyword>
<dbReference type="Pfam" id="PF01386">
    <property type="entry name" value="Ribosomal_L25p"/>
    <property type="match status" value="1"/>
</dbReference>
<feature type="domain" description="Large ribosomal subunit protein bL25 L25" evidence="7">
    <location>
        <begin position="5"/>
        <end position="91"/>
    </location>
</feature>
<dbReference type="GO" id="GO:0005840">
    <property type="term" value="C:ribosome"/>
    <property type="evidence" value="ECO:0007669"/>
    <property type="project" value="UniProtKB-KW"/>
</dbReference>
<feature type="domain" description="Large ribosomal subunit protein bL25 beta" evidence="8">
    <location>
        <begin position="100"/>
        <end position="182"/>
    </location>
</feature>
<dbReference type="Gene3D" id="2.170.120.20">
    <property type="entry name" value="Ribosomal protein L25, beta domain"/>
    <property type="match status" value="1"/>
</dbReference>
<reference evidence="9 10" key="1">
    <citation type="submission" date="2022-10" db="EMBL/GenBank/DDBJ databases">
        <title>Description of Fervidibacillus gen. nov. in the family Fervidibacillaceae fam. nov. with two species, Fervidibacillus albus sp. nov., and Fervidibacillus halotolerans sp. nov., isolated from tidal flat sediments.</title>
        <authorList>
            <person name="Kwon K.K."/>
            <person name="Yang S.-H."/>
        </authorList>
    </citation>
    <scope>NUCLEOTIDE SEQUENCE [LARGE SCALE GENOMIC DNA]</scope>
    <source>
        <strain evidence="9 10">DSM 23332</strain>
    </source>
</reference>
<dbReference type="NCBIfam" id="TIGR00731">
    <property type="entry name" value="bL25_bact_ctc"/>
    <property type="match status" value="1"/>
</dbReference>
<dbReference type="InterPro" id="IPR020056">
    <property type="entry name" value="Rbsml_bL25/Gln-tRNA_synth_N"/>
</dbReference>
<dbReference type="InterPro" id="IPR001021">
    <property type="entry name" value="Ribosomal_bL25_long"/>
</dbReference>
<feature type="compositionally biased region" description="Acidic residues" evidence="6">
    <location>
        <begin position="199"/>
        <end position="208"/>
    </location>
</feature>
<dbReference type="CDD" id="cd00495">
    <property type="entry name" value="Ribosomal_L25_TL5_CTC"/>
    <property type="match status" value="1"/>
</dbReference>
<dbReference type="InterPro" id="IPR020057">
    <property type="entry name" value="Ribosomal_bL25_b-dom"/>
</dbReference>
<dbReference type="InterPro" id="IPR029751">
    <property type="entry name" value="Ribosomal_L25_dom"/>
</dbReference>
<evidence type="ECO:0000259" key="7">
    <source>
        <dbReference type="Pfam" id="PF01386"/>
    </source>
</evidence>